<dbReference type="InterPro" id="IPR024402">
    <property type="entry name" value="DUF2726"/>
</dbReference>
<keyword evidence="1" id="KW-1133">Transmembrane helix</keyword>
<reference evidence="3" key="1">
    <citation type="journal article" date="2012" name="Science">
        <title>Fermentation, hydrogen, and sulfur metabolism in multiple uncultivated bacterial phyla.</title>
        <authorList>
            <person name="Wrighton K.C."/>
            <person name="Thomas B.C."/>
            <person name="Sharon I."/>
            <person name="Miller C.S."/>
            <person name="Castelle C.J."/>
            <person name="VerBerkmoes N.C."/>
            <person name="Wilkins M.J."/>
            <person name="Hettich R.L."/>
            <person name="Lipton M.S."/>
            <person name="Williams K.H."/>
            <person name="Long P.E."/>
            <person name="Banfield J.F."/>
        </authorList>
    </citation>
    <scope>NUCLEOTIDE SEQUENCE [LARGE SCALE GENOMIC DNA]</scope>
</reference>
<organism evidence="3">
    <name type="scientific">uncultured bacterium</name>
    <name type="common">gcode 4</name>
    <dbReference type="NCBI Taxonomy" id="1234023"/>
    <lineage>
        <taxon>Bacteria</taxon>
        <taxon>environmental samples</taxon>
    </lineage>
</organism>
<evidence type="ECO:0000256" key="1">
    <source>
        <dbReference type="SAM" id="Phobius"/>
    </source>
</evidence>
<proteinExistence type="predicted"/>
<dbReference type="EMBL" id="AMFJ01000360">
    <property type="protein sequence ID" value="EKE28184.1"/>
    <property type="molecule type" value="Genomic_DNA"/>
</dbReference>
<dbReference type="Pfam" id="PF10881">
    <property type="entry name" value="DUF2726"/>
    <property type="match status" value="1"/>
</dbReference>
<dbReference type="AlphaFoldDB" id="K2GDA0"/>
<keyword evidence="1" id="KW-0472">Membrane</keyword>
<comment type="caution">
    <text evidence="3">The sequence shown here is derived from an EMBL/GenBank/DDBJ whole genome shotgun (WGS) entry which is preliminary data.</text>
</comment>
<evidence type="ECO:0000313" key="3">
    <source>
        <dbReference type="EMBL" id="EKE28184.1"/>
    </source>
</evidence>
<gene>
    <name evidence="3" type="ORF">ACD_3C00086G0028</name>
</gene>
<protein>
    <recommendedName>
        <fullName evidence="2">DUF2726 domain-containing protein</fullName>
    </recommendedName>
</protein>
<name>K2GDA0_9BACT</name>
<accession>K2GDA0</accession>
<evidence type="ECO:0000259" key="2">
    <source>
        <dbReference type="Pfam" id="PF10881"/>
    </source>
</evidence>
<sequence>MNPIYTLAILLVIIFAVAEIISFLKKLNSWEEIDEESLEIKKFVYEKIFFTPNELNFYRQLEEYLADKEVILLSKVRLADIFWVRDQKKDKIAFGMFQKIKAKHIDFVISDLNWKLKFCIELDDCTHDKEKKWDIFKNKLFDTMNIEFIRYKTAKKYTFSELFPSKELKINEEPKEIESTVEKELEIVAIPLLENITESQV</sequence>
<feature type="transmembrane region" description="Helical" evidence="1">
    <location>
        <begin position="6"/>
        <end position="24"/>
    </location>
</feature>
<feature type="domain" description="DUF2726" evidence="2">
    <location>
        <begin position="48"/>
        <end position="162"/>
    </location>
</feature>
<keyword evidence="1" id="KW-0812">Transmembrane</keyword>